<name>A0ABW3Y7N8_9ACTN</name>
<evidence type="ECO:0000256" key="2">
    <source>
        <dbReference type="ARBA" id="ARBA00022559"/>
    </source>
</evidence>
<accession>A0ABW3Y7N8</accession>
<evidence type="ECO:0000256" key="1">
    <source>
        <dbReference type="ARBA" id="ARBA00001970"/>
    </source>
</evidence>
<dbReference type="InterPro" id="IPR048328">
    <property type="entry name" value="Dyp_perox_C"/>
</dbReference>
<reference evidence="12" key="1">
    <citation type="journal article" date="2019" name="Int. J. Syst. Evol. Microbiol.">
        <title>The Global Catalogue of Microorganisms (GCM) 10K type strain sequencing project: providing services to taxonomists for standard genome sequencing and annotation.</title>
        <authorList>
            <consortium name="The Broad Institute Genomics Platform"/>
            <consortium name="The Broad Institute Genome Sequencing Center for Infectious Disease"/>
            <person name="Wu L."/>
            <person name="Ma J."/>
        </authorList>
    </citation>
    <scope>NUCLEOTIDE SEQUENCE [LARGE SCALE GENOMIC DNA]</scope>
    <source>
        <strain evidence="12">JCM 31037</strain>
    </source>
</reference>
<dbReference type="Pfam" id="PF04261">
    <property type="entry name" value="Dyp_perox_N"/>
    <property type="match status" value="1"/>
</dbReference>
<keyword evidence="5" id="KW-0732">Signal</keyword>
<keyword evidence="2 11" id="KW-0575">Peroxidase</keyword>
<evidence type="ECO:0000256" key="6">
    <source>
        <dbReference type="ARBA" id="ARBA00023002"/>
    </source>
</evidence>
<evidence type="ECO:0000256" key="8">
    <source>
        <dbReference type="ARBA" id="ARBA00025737"/>
    </source>
</evidence>
<protein>
    <submittedName>
        <fullName evidence="11">Dyp-type peroxidase</fullName>
    </submittedName>
</protein>
<dbReference type="RefSeq" id="WP_377567360.1">
    <property type="nucleotide sequence ID" value="NZ_JBHTMP010000005.1"/>
</dbReference>
<dbReference type="InterPro" id="IPR011008">
    <property type="entry name" value="Dimeric_a/b-barrel"/>
</dbReference>
<evidence type="ECO:0000259" key="9">
    <source>
        <dbReference type="Pfam" id="PF04261"/>
    </source>
</evidence>
<comment type="caution">
    <text evidence="11">The sequence shown here is derived from an EMBL/GenBank/DDBJ whole genome shotgun (WGS) entry which is preliminary data.</text>
</comment>
<proteinExistence type="inferred from homology"/>
<feature type="domain" description="Dyp-type peroxidase N-terminal" evidence="9">
    <location>
        <begin position="78"/>
        <end position="208"/>
    </location>
</feature>
<evidence type="ECO:0000313" key="12">
    <source>
        <dbReference type="Proteomes" id="UP001597260"/>
    </source>
</evidence>
<dbReference type="Pfam" id="PF20628">
    <property type="entry name" value="Dyp_perox_C"/>
    <property type="match status" value="1"/>
</dbReference>
<comment type="similarity">
    <text evidence="8">Belongs to the DyP-type peroxidase family.</text>
</comment>
<keyword evidence="12" id="KW-1185">Reference proteome</keyword>
<keyword evidence="3" id="KW-0349">Heme</keyword>
<sequence>MSDCGLRRRMSAKLVSRLVGQVMDGDSQVTTPGLGRRTVLASAAVVAAAGAGATVWAATRGTDDAGPAVSRTPASLHQVGVVTMPPTSAVLTAFDVRATDRAGLDATLRRLSTAITETTSRYAGSGRPVEATVAVGASLFDDRFGLAEHRPRRLVTMPAFPNDVLDPARCHGDLLLQVCAGDAATTRSVLEEITTAGLVTRWRMAGFRDENTVTAHGRASDRNLFGFREGAGNPDVRDTAQMDRLVWAGPGSDEPAWTVGGTYQVVRTIRFATSLWDSEPIPRQEAVFGRRRQDGAPLGRDREDAEFDYASDEAGQLIALDAHIRRANPRTPQTEENRILRRGYSYRGPVDVTGQRDEGMLFICFQQDLERGFATVQRRLAGEALDRYLLPVGGGYYFVLPGRAGTSDDYLGRTLIDASQQ</sequence>
<comment type="cofactor">
    <cofactor evidence="1">
        <name>heme b</name>
        <dbReference type="ChEBI" id="CHEBI:60344"/>
    </cofactor>
</comment>
<dbReference type="NCBIfam" id="TIGR01413">
    <property type="entry name" value="Dyp_perox_fam"/>
    <property type="match status" value="1"/>
</dbReference>
<dbReference type="InterPro" id="IPR048327">
    <property type="entry name" value="Dyp_perox_N"/>
</dbReference>
<keyword evidence="4" id="KW-0479">Metal-binding</keyword>
<keyword evidence="6" id="KW-0560">Oxidoreductase</keyword>
<dbReference type="GO" id="GO:0004601">
    <property type="term" value="F:peroxidase activity"/>
    <property type="evidence" value="ECO:0007669"/>
    <property type="project" value="UniProtKB-KW"/>
</dbReference>
<evidence type="ECO:0000256" key="3">
    <source>
        <dbReference type="ARBA" id="ARBA00022617"/>
    </source>
</evidence>
<evidence type="ECO:0000259" key="10">
    <source>
        <dbReference type="Pfam" id="PF20628"/>
    </source>
</evidence>
<evidence type="ECO:0000256" key="7">
    <source>
        <dbReference type="ARBA" id="ARBA00023004"/>
    </source>
</evidence>
<evidence type="ECO:0000313" key="11">
    <source>
        <dbReference type="EMBL" id="MFD1320401.1"/>
    </source>
</evidence>
<dbReference type="PANTHER" id="PTHR30521:SF4">
    <property type="entry name" value="DEFERROCHELATASE"/>
    <property type="match status" value="1"/>
</dbReference>
<gene>
    <name evidence="11" type="ORF">ACFQ4H_04760</name>
</gene>
<dbReference type="InterPro" id="IPR006314">
    <property type="entry name" value="Dyp_peroxidase"/>
</dbReference>
<dbReference type="PANTHER" id="PTHR30521">
    <property type="entry name" value="DEFERROCHELATASE/PEROXIDASE"/>
    <property type="match status" value="1"/>
</dbReference>
<dbReference type="Proteomes" id="UP001597260">
    <property type="component" value="Unassembled WGS sequence"/>
</dbReference>
<dbReference type="SUPFAM" id="SSF54909">
    <property type="entry name" value="Dimeric alpha+beta barrel"/>
    <property type="match status" value="1"/>
</dbReference>
<evidence type="ECO:0000256" key="5">
    <source>
        <dbReference type="ARBA" id="ARBA00022729"/>
    </source>
</evidence>
<keyword evidence="7" id="KW-0408">Iron</keyword>
<feature type="domain" description="Dyp-type peroxidase C-terminal" evidence="10">
    <location>
        <begin position="221"/>
        <end position="402"/>
    </location>
</feature>
<evidence type="ECO:0000256" key="4">
    <source>
        <dbReference type="ARBA" id="ARBA00022723"/>
    </source>
</evidence>
<dbReference type="EMBL" id="JBHTMP010000005">
    <property type="protein sequence ID" value="MFD1320401.1"/>
    <property type="molecule type" value="Genomic_DNA"/>
</dbReference>
<dbReference type="PROSITE" id="PS51404">
    <property type="entry name" value="DYP_PEROXIDASE"/>
    <property type="match status" value="1"/>
</dbReference>
<organism evidence="11 12">
    <name type="scientific">Micromonospora sonneratiae</name>
    <dbReference type="NCBI Taxonomy" id="1184706"/>
    <lineage>
        <taxon>Bacteria</taxon>
        <taxon>Bacillati</taxon>
        <taxon>Actinomycetota</taxon>
        <taxon>Actinomycetes</taxon>
        <taxon>Micromonosporales</taxon>
        <taxon>Micromonosporaceae</taxon>
        <taxon>Micromonospora</taxon>
    </lineage>
</organism>